<dbReference type="EMBL" id="JH818305">
    <property type="protein sequence ID" value="EKC32569.1"/>
    <property type="molecule type" value="Genomic_DNA"/>
</dbReference>
<feature type="compositionally biased region" description="Polar residues" evidence="1">
    <location>
        <begin position="364"/>
        <end position="374"/>
    </location>
</feature>
<organism evidence="2">
    <name type="scientific">Magallana gigas</name>
    <name type="common">Pacific oyster</name>
    <name type="synonym">Crassostrea gigas</name>
    <dbReference type="NCBI Taxonomy" id="29159"/>
    <lineage>
        <taxon>Eukaryota</taxon>
        <taxon>Metazoa</taxon>
        <taxon>Spiralia</taxon>
        <taxon>Lophotrochozoa</taxon>
        <taxon>Mollusca</taxon>
        <taxon>Bivalvia</taxon>
        <taxon>Autobranchia</taxon>
        <taxon>Pteriomorphia</taxon>
        <taxon>Ostreida</taxon>
        <taxon>Ostreoidea</taxon>
        <taxon>Ostreidae</taxon>
        <taxon>Magallana</taxon>
    </lineage>
</organism>
<gene>
    <name evidence="2" type="ORF">CGI_10008657</name>
</gene>
<sequence>MDYESSDRDSDNEGGGCSNPVGLIDEPKFRRGRGRPRKVRGSGGRGQPQTQVQKIRNTPKRNRIRKRRSVDETVAVIQERKHIIKRKIDELSPEEMRSTLLKDVDENPEYIFSILEPCPGPSHHPTTQLLWCSCGFCRDMPTDKEKLFCQRNADSCVSRLPMAKTKVTPGQPRRCPMCTFVAKTGEEYRNHVLECAMRTFNCTYCSYSSNKEINVKRHEKRSHPGLLGEPIKLDSKSADRPMEATVKKQSAPQEPVSDSEDWLKQDYGDVIGEVSASDQSDSSSSSDDDSEEPKEKPESKKTVVAGDKASETLLEGRIIRKQTVPTKPHTPKLKNPIAVASSKPECTRQDASVPGNKRKVETADASTQTEASQRIVTTKRTKRFRQNEMDIEEIEEERFVLFDT</sequence>
<reference evidence="2" key="1">
    <citation type="journal article" date="2012" name="Nature">
        <title>The oyster genome reveals stress adaptation and complexity of shell formation.</title>
        <authorList>
            <person name="Zhang G."/>
            <person name="Fang X."/>
            <person name="Guo X."/>
            <person name="Li L."/>
            <person name="Luo R."/>
            <person name="Xu F."/>
            <person name="Yang P."/>
            <person name="Zhang L."/>
            <person name="Wang X."/>
            <person name="Qi H."/>
            <person name="Xiong Z."/>
            <person name="Que H."/>
            <person name="Xie Y."/>
            <person name="Holland P.W."/>
            <person name="Paps J."/>
            <person name="Zhu Y."/>
            <person name="Wu F."/>
            <person name="Chen Y."/>
            <person name="Wang J."/>
            <person name="Peng C."/>
            <person name="Meng J."/>
            <person name="Yang L."/>
            <person name="Liu J."/>
            <person name="Wen B."/>
            <person name="Zhang N."/>
            <person name="Huang Z."/>
            <person name="Zhu Q."/>
            <person name="Feng Y."/>
            <person name="Mount A."/>
            <person name="Hedgecock D."/>
            <person name="Xu Z."/>
            <person name="Liu Y."/>
            <person name="Domazet-Loso T."/>
            <person name="Du Y."/>
            <person name="Sun X."/>
            <person name="Zhang S."/>
            <person name="Liu B."/>
            <person name="Cheng P."/>
            <person name="Jiang X."/>
            <person name="Li J."/>
            <person name="Fan D."/>
            <person name="Wang W."/>
            <person name="Fu W."/>
            <person name="Wang T."/>
            <person name="Wang B."/>
            <person name="Zhang J."/>
            <person name="Peng Z."/>
            <person name="Li Y."/>
            <person name="Li N."/>
            <person name="Wang J."/>
            <person name="Chen M."/>
            <person name="He Y."/>
            <person name="Tan F."/>
            <person name="Song X."/>
            <person name="Zheng Q."/>
            <person name="Huang R."/>
            <person name="Yang H."/>
            <person name="Du X."/>
            <person name="Chen L."/>
            <person name="Yang M."/>
            <person name="Gaffney P.M."/>
            <person name="Wang S."/>
            <person name="Luo L."/>
            <person name="She Z."/>
            <person name="Ming Y."/>
            <person name="Huang W."/>
            <person name="Zhang S."/>
            <person name="Huang B."/>
            <person name="Zhang Y."/>
            <person name="Qu T."/>
            <person name="Ni P."/>
            <person name="Miao G."/>
            <person name="Wang J."/>
            <person name="Wang Q."/>
            <person name="Steinberg C.E."/>
            <person name="Wang H."/>
            <person name="Li N."/>
            <person name="Qian L."/>
            <person name="Zhang G."/>
            <person name="Li Y."/>
            <person name="Yang H."/>
            <person name="Liu X."/>
            <person name="Wang J."/>
            <person name="Yin Y."/>
            <person name="Wang J."/>
        </authorList>
    </citation>
    <scope>NUCLEOTIDE SEQUENCE [LARGE SCALE GENOMIC DNA]</scope>
    <source>
        <strain evidence="2">05x7-T-G4-1.051#20</strain>
    </source>
</reference>
<feature type="region of interest" description="Disordered" evidence="1">
    <location>
        <begin position="1"/>
        <end position="68"/>
    </location>
</feature>
<feature type="region of interest" description="Disordered" evidence="1">
    <location>
        <begin position="274"/>
        <end position="374"/>
    </location>
</feature>
<feature type="region of interest" description="Disordered" evidence="1">
    <location>
        <begin position="217"/>
        <end position="261"/>
    </location>
</feature>
<feature type="compositionally biased region" description="Basic and acidic residues" evidence="1">
    <location>
        <begin position="231"/>
        <end position="246"/>
    </location>
</feature>
<feature type="compositionally biased region" description="Basic residues" evidence="1">
    <location>
        <begin position="30"/>
        <end position="40"/>
    </location>
</feature>
<dbReference type="HOGENOM" id="CLU_681980_0_0_1"/>
<evidence type="ECO:0000313" key="2">
    <source>
        <dbReference type="EMBL" id="EKC32569.1"/>
    </source>
</evidence>
<feature type="compositionally biased region" description="Basic and acidic residues" evidence="1">
    <location>
        <begin position="1"/>
        <end position="11"/>
    </location>
</feature>
<proteinExistence type="predicted"/>
<evidence type="ECO:0000256" key="1">
    <source>
        <dbReference type="SAM" id="MobiDB-lite"/>
    </source>
</evidence>
<dbReference type="Gene3D" id="3.30.160.60">
    <property type="entry name" value="Classic Zinc Finger"/>
    <property type="match status" value="1"/>
</dbReference>
<protein>
    <submittedName>
        <fullName evidence="2">Uncharacterized protein</fullName>
    </submittedName>
</protein>
<accession>K1QNH5</accession>
<feature type="compositionally biased region" description="Polar residues" evidence="1">
    <location>
        <begin position="47"/>
        <end position="56"/>
    </location>
</feature>
<name>K1QNH5_MAGGI</name>
<dbReference type="InParanoid" id="K1QNH5"/>
<dbReference type="AlphaFoldDB" id="K1QNH5"/>
<feature type="compositionally biased region" description="Basic residues" evidence="1">
    <location>
        <begin position="57"/>
        <end position="68"/>
    </location>
</feature>